<dbReference type="InterPro" id="IPR005538">
    <property type="entry name" value="LrgA/CidA"/>
</dbReference>
<evidence type="ECO:0000313" key="8">
    <source>
        <dbReference type="Proteomes" id="UP000779508"/>
    </source>
</evidence>
<feature type="transmembrane region" description="Helical" evidence="6">
    <location>
        <begin position="59"/>
        <end position="78"/>
    </location>
</feature>
<evidence type="ECO:0000256" key="4">
    <source>
        <dbReference type="ARBA" id="ARBA00022989"/>
    </source>
</evidence>
<dbReference type="EMBL" id="JAHLQK010000001">
    <property type="protein sequence ID" value="MBU5675355.1"/>
    <property type="molecule type" value="Genomic_DNA"/>
</dbReference>
<keyword evidence="8" id="KW-1185">Reference proteome</keyword>
<protein>
    <submittedName>
        <fullName evidence="7">CidA/LrgA family protein</fullName>
    </submittedName>
</protein>
<name>A0ABS6FYN1_9FIRM</name>
<dbReference type="Proteomes" id="UP000779508">
    <property type="component" value="Unassembled WGS sequence"/>
</dbReference>
<comment type="subcellular location">
    <subcellularLocation>
        <location evidence="1">Cell membrane</location>
        <topology evidence="1">Multi-pass membrane protein</topology>
    </subcellularLocation>
</comment>
<evidence type="ECO:0000256" key="5">
    <source>
        <dbReference type="ARBA" id="ARBA00023136"/>
    </source>
</evidence>
<keyword evidence="5 6" id="KW-0472">Membrane</keyword>
<keyword evidence="2" id="KW-1003">Cell membrane</keyword>
<reference evidence="7 8" key="1">
    <citation type="submission" date="2021-06" db="EMBL/GenBank/DDBJ databases">
        <authorList>
            <person name="Sun Q."/>
            <person name="Li D."/>
        </authorList>
    </citation>
    <scope>NUCLEOTIDE SEQUENCE [LARGE SCALE GENOMIC DNA]</scope>
    <source>
        <strain evidence="7 8">MSJ-5</strain>
    </source>
</reference>
<feature type="transmembrane region" description="Helical" evidence="6">
    <location>
        <begin position="7"/>
        <end position="24"/>
    </location>
</feature>
<dbReference type="Pfam" id="PF03788">
    <property type="entry name" value="LrgA"/>
    <property type="match status" value="1"/>
</dbReference>
<dbReference type="PANTHER" id="PTHR33931">
    <property type="entry name" value="HOLIN-LIKE PROTEIN CIDA-RELATED"/>
    <property type="match status" value="1"/>
</dbReference>
<sequence>MKLLKQLAIICGIFFAGHIFQTLTKFPIPATVLGMIFVLILLLTGIVKLEQIDAVGQFLLDHLTFLFIPGGVGLIASLDLIKDQWLQILILIVISTSIVITVTGLTVQALKGGKKEEKINA</sequence>
<accession>A0ABS6FYN1</accession>
<keyword evidence="4 6" id="KW-1133">Transmembrane helix</keyword>
<proteinExistence type="predicted"/>
<evidence type="ECO:0000256" key="6">
    <source>
        <dbReference type="SAM" id="Phobius"/>
    </source>
</evidence>
<evidence type="ECO:0000256" key="3">
    <source>
        <dbReference type="ARBA" id="ARBA00022692"/>
    </source>
</evidence>
<evidence type="ECO:0000313" key="7">
    <source>
        <dbReference type="EMBL" id="MBU5675355.1"/>
    </source>
</evidence>
<gene>
    <name evidence="7" type="ORF">KQI88_02860</name>
</gene>
<keyword evidence="3 6" id="KW-0812">Transmembrane</keyword>
<feature type="transmembrane region" description="Helical" evidence="6">
    <location>
        <begin position="84"/>
        <end position="110"/>
    </location>
</feature>
<evidence type="ECO:0000256" key="2">
    <source>
        <dbReference type="ARBA" id="ARBA00022475"/>
    </source>
</evidence>
<organism evidence="7 8">
    <name type="scientific">Alkaliphilus flagellatus</name>
    <dbReference type="NCBI Taxonomy" id="2841507"/>
    <lineage>
        <taxon>Bacteria</taxon>
        <taxon>Bacillati</taxon>
        <taxon>Bacillota</taxon>
        <taxon>Clostridia</taxon>
        <taxon>Peptostreptococcales</taxon>
        <taxon>Natronincolaceae</taxon>
        <taxon>Alkaliphilus</taxon>
    </lineage>
</organism>
<comment type="caution">
    <text evidence="7">The sequence shown here is derived from an EMBL/GenBank/DDBJ whole genome shotgun (WGS) entry which is preliminary data.</text>
</comment>
<evidence type="ECO:0000256" key="1">
    <source>
        <dbReference type="ARBA" id="ARBA00004651"/>
    </source>
</evidence>
<dbReference type="RefSeq" id="WP_216414843.1">
    <property type="nucleotide sequence ID" value="NZ_JAHLQK010000001.1"/>
</dbReference>
<feature type="transmembrane region" description="Helical" evidence="6">
    <location>
        <begin position="30"/>
        <end position="47"/>
    </location>
</feature>
<dbReference type="PANTHER" id="PTHR33931:SF2">
    <property type="entry name" value="HOLIN-LIKE PROTEIN CIDA"/>
    <property type="match status" value="1"/>
</dbReference>